<protein>
    <submittedName>
        <fullName evidence="2">Phosphoadenosine phosphosulfate reductase family protein</fullName>
    </submittedName>
</protein>
<dbReference type="EMBL" id="JACOOU010000018">
    <property type="protein sequence ID" value="MBC5675599.1"/>
    <property type="molecule type" value="Genomic_DNA"/>
</dbReference>
<dbReference type="Pfam" id="PF01507">
    <property type="entry name" value="PAPS_reduct"/>
    <property type="match status" value="1"/>
</dbReference>
<comment type="caution">
    <text evidence="2">The sequence shown here is derived from an EMBL/GenBank/DDBJ whole genome shotgun (WGS) entry which is preliminary data.</text>
</comment>
<dbReference type="InterPro" id="IPR002500">
    <property type="entry name" value="PAPS_reduct_dom"/>
</dbReference>
<dbReference type="PANTHER" id="PTHR43196">
    <property type="entry name" value="SULFATE ADENYLYLTRANSFERASE SUBUNIT 2"/>
    <property type="match status" value="1"/>
</dbReference>
<evidence type="ECO:0000313" key="2">
    <source>
        <dbReference type="EMBL" id="MBC5675599.1"/>
    </source>
</evidence>
<sequence>MAKTNIIVPEGVQTDYTSVIVSYSNGIDSTGALYWALQEFPKEKIFLLYCDTGLEYPENIKMFYQTAKFIGVKPILLQHPKGFLDLLLEERLKWPDMKNRWCTAYLKTGVTDHWIRTHRDILGTKCLFISGERRDESRSRAKLPEIEYHSTTLKTKRVADFICHWYRPCLDYEKGKMFEQGQKLGLEPHFCYEYLDRCSCMACMFMSDKHAVENMKRYPHQIRPYIQAETKLAHTWKKNKSLEELWEQCMDIDDVEDMQEVITDGSTKEKT</sequence>
<evidence type="ECO:0000313" key="3">
    <source>
        <dbReference type="Proteomes" id="UP000654573"/>
    </source>
</evidence>
<proteinExistence type="predicted"/>
<name>A0ABR7FK69_9FIRM</name>
<dbReference type="Gene3D" id="3.40.50.620">
    <property type="entry name" value="HUPs"/>
    <property type="match status" value="1"/>
</dbReference>
<reference evidence="2 3" key="1">
    <citation type="submission" date="2020-08" db="EMBL/GenBank/DDBJ databases">
        <title>Genome public.</title>
        <authorList>
            <person name="Liu C."/>
            <person name="Sun Q."/>
        </authorList>
    </citation>
    <scope>NUCLEOTIDE SEQUENCE [LARGE SCALE GENOMIC DNA]</scope>
    <source>
        <strain evidence="2 3">NSJ-34</strain>
    </source>
</reference>
<feature type="domain" description="Phosphoadenosine phosphosulphate reductase" evidence="1">
    <location>
        <begin position="19"/>
        <end position="155"/>
    </location>
</feature>
<evidence type="ECO:0000259" key="1">
    <source>
        <dbReference type="Pfam" id="PF01507"/>
    </source>
</evidence>
<dbReference type="RefSeq" id="WP_186971170.1">
    <property type="nucleotide sequence ID" value="NZ_JACOOU010000018.1"/>
</dbReference>
<gene>
    <name evidence="2" type="ORF">H8S76_25540</name>
</gene>
<dbReference type="PANTHER" id="PTHR43196:SF2">
    <property type="entry name" value="PHOSPHOADENOSINE PHOSPHOSULFATE REDUCTASE"/>
    <property type="match status" value="1"/>
</dbReference>
<dbReference type="InterPro" id="IPR050128">
    <property type="entry name" value="Sulfate_adenylyltrnsfr_sub2"/>
</dbReference>
<dbReference type="SUPFAM" id="SSF52402">
    <property type="entry name" value="Adenine nucleotide alpha hydrolases-like"/>
    <property type="match status" value="1"/>
</dbReference>
<accession>A0ABR7FK69</accession>
<dbReference type="Proteomes" id="UP000654573">
    <property type="component" value="Unassembled WGS sequence"/>
</dbReference>
<keyword evidence="3" id="KW-1185">Reference proteome</keyword>
<dbReference type="InterPro" id="IPR014729">
    <property type="entry name" value="Rossmann-like_a/b/a_fold"/>
</dbReference>
<organism evidence="2 3">
    <name type="scientific">Blautia celeris</name>
    <dbReference type="NCBI Taxonomy" id="2763026"/>
    <lineage>
        <taxon>Bacteria</taxon>
        <taxon>Bacillati</taxon>
        <taxon>Bacillota</taxon>
        <taxon>Clostridia</taxon>
        <taxon>Lachnospirales</taxon>
        <taxon>Lachnospiraceae</taxon>
        <taxon>Blautia</taxon>
    </lineage>
</organism>